<dbReference type="GO" id="GO:0033214">
    <property type="term" value="P:siderophore-iron import into cell"/>
    <property type="evidence" value="ECO:0007669"/>
    <property type="project" value="TreeGrafter"/>
</dbReference>
<comment type="subcellular location">
    <subcellularLocation>
        <location evidence="1">Cell membrane</location>
        <topology evidence="1">Multi-pass membrane protein</topology>
    </subcellularLocation>
</comment>
<dbReference type="SUPFAM" id="SSF81345">
    <property type="entry name" value="ABC transporter involved in vitamin B12 uptake, BtuC"/>
    <property type="match status" value="1"/>
</dbReference>
<sequence>MTTAATTPERSADGPATAAGAPVVRSGLLSGNRTRLLGLAVATIVLVAATLGSVLFGTLPVGLSDVAGAVTGSADSDVERVVRYIRIPRTVTGLLAGMALGVAGAVMQGLTRNPLAGPGLLGINAGAALAVVSAMVGLGIMSAAGYVWFAFAGAAVAAVFVYLLGSLGPGGATPVKLALAGSAFTALLGAVTTMITLQDASTMEDFRYWVVGSLTRSDSETLAAVAPFIAAGVVLAVGLTRALNALALGDDLARSLGARMWIDRTAGALAVVLLAGGATAIAGPVGFIGLVVPHIARMITGPDYRWVLAWTIVLAPMLLLIADILGRVLVRPEQLQVGIITGLVGAPFFLYLVRNRKVVGT</sequence>
<dbReference type="Pfam" id="PF01032">
    <property type="entry name" value="FecCD"/>
    <property type="match status" value="1"/>
</dbReference>
<dbReference type="InterPro" id="IPR000522">
    <property type="entry name" value="ABC_transptr_permease_BtuC"/>
</dbReference>
<dbReference type="InterPro" id="IPR037294">
    <property type="entry name" value="ABC_BtuC-like"/>
</dbReference>
<evidence type="ECO:0000256" key="3">
    <source>
        <dbReference type="ARBA" id="ARBA00022448"/>
    </source>
</evidence>
<accession>A0A379M1K7</accession>
<keyword evidence="3" id="KW-0813">Transport</keyword>
<reference evidence="9 10" key="1">
    <citation type="submission" date="2018-06" db="EMBL/GenBank/DDBJ databases">
        <authorList>
            <consortium name="Pathogen Informatics"/>
            <person name="Doyle S."/>
        </authorList>
    </citation>
    <scope>NUCLEOTIDE SEQUENCE [LARGE SCALE GENOMIC DNA]</scope>
    <source>
        <strain evidence="9 10">NCTC13296</strain>
    </source>
</reference>
<proteinExistence type="inferred from homology"/>
<evidence type="ECO:0000256" key="6">
    <source>
        <dbReference type="ARBA" id="ARBA00022989"/>
    </source>
</evidence>
<dbReference type="CDD" id="cd06550">
    <property type="entry name" value="TM_ABC_iron-siderophores_like"/>
    <property type="match status" value="1"/>
</dbReference>
<keyword evidence="4" id="KW-1003">Cell membrane</keyword>
<feature type="transmembrane region" description="Helical" evidence="8">
    <location>
        <begin position="304"/>
        <end position="325"/>
    </location>
</feature>
<name>A0A379M1K7_9NOCA</name>
<feature type="transmembrane region" description="Helical" evidence="8">
    <location>
        <begin position="268"/>
        <end position="292"/>
    </location>
</feature>
<evidence type="ECO:0000256" key="5">
    <source>
        <dbReference type="ARBA" id="ARBA00022692"/>
    </source>
</evidence>
<dbReference type="RefSeq" id="WP_209446994.1">
    <property type="nucleotide sequence ID" value="NZ_CP101467.1"/>
</dbReference>
<dbReference type="Proteomes" id="UP000254569">
    <property type="component" value="Unassembled WGS sequence"/>
</dbReference>
<feature type="transmembrane region" description="Helical" evidence="8">
    <location>
        <begin position="36"/>
        <end position="56"/>
    </location>
</feature>
<organism evidence="9 10">
    <name type="scientific">Rhodococcus gordoniae</name>
    <dbReference type="NCBI Taxonomy" id="223392"/>
    <lineage>
        <taxon>Bacteria</taxon>
        <taxon>Bacillati</taxon>
        <taxon>Actinomycetota</taxon>
        <taxon>Actinomycetes</taxon>
        <taxon>Mycobacteriales</taxon>
        <taxon>Nocardiaceae</taxon>
        <taxon>Rhodococcus</taxon>
    </lineage>
</organism>
<dbReference type="AlphaFoldDB" id="A0A379M1K7"/>
<evidence type="ECO:0000256" key="4">
    <source>
        <dbReference type="ARBA" id="ARBA00022475"/>
    </source>
</evidence>
<dbReference type="FunFam" id="1.10.3470.10:FF:000001">
    <property type="entry name" value="Vitamin B12 ABC transporter permease BtuC"/>
    <property type="match status" value="1"/>
</dbReference>
<feature type="transmembrane region" description="Helical" evidence="8">
    <location>
        <begin position="177"/>
        <end position="197"/>
    </location>
</feature>
<comment type="similarity">
    <text evidence="2">Belongs to the binding-protein-dependent transport system permease family. FecCD subfamily.</text>
</comment>
<evidence type="ECO:0000256" key="8">
    <source>
        <dbReference type="SAM" id="Phobius"/>
    </source>
</evidence>
<dbReference type="EMBL" id="UGVI01000001">
    <property type="protein sequence ID" value="SUE15285.1"/>
    <property type="molecule type" value="Genomic_DNA"/>
</dbReference>
<dbReference type="PANTHER" id="PTHR30472">
    <property type="entry name" value="FERRIC ENTEROBACTIN TRANSPORT SYSTEM PERMEASE PROTEIN"/>
    <property type="match status" value="1"/>
</dbReference>
<evidence type="ECO:0000256" key="2">
    <source>
        <dbReference type="ARBA" id="ARBA00007935"/>
    </source>
</evidence>
<evidence type="ECO:0000313" key="10">
    <source>
        <dbReference type="Proteomes" id="UP000254569"/>
    </source>
</evidence>
<dbReference type="Gene3D" id="1.10.3470.10">
    <property type="entry name" value="ABC transporter involved in vitamin B12 uptake, BtuC"/>
    <property type="match status" value="1"/>
</dbReference>
<gene>
    <name evidence="9" type="primary">yfiZ_2</name>
    <name evidence="9" type="ORF">NCTC13296_02144</name>
</gene>
<keyword evidence="10" id="KW-1185">Reference proteome</keyword>
<feature type="transmembrane region" description="Helical" evidence="8">
    <location>
        <begin position="119"/>
        <end position="140"/>
    </location>
</feature>
<feature type="transmembrane region" description="Helical" evidence="8">
    <location>
        <begin position="87"/>
        <end position="107"/>
    </location>
</feature>
<keyword evidence="5 8" id="KW-0812">Transmembrane</keyword>
<dbReference type="GO" id="GO:0005886">
    <property type="term" value="C:plasma membrane"/>
    <property type="evidence" value="ECO:0007669"/>
    <property type="project" value="UniProtKB-SubCell"/>
</dbReference>
<feature type="transmembrane region" description="Helical" evidence="8">
    <location>
        <begin position="337"/>
        <end position="353"/>
    </location>
</feature>
<keyword evidence="6 8" id="KW-1133">Transmembrane helix</keyword>
<dbReference type="PANTHER" id="PTHR30472:SF1">
    <property type="entry name" value="FE(3+) DICITRATE TRANSPORT SYSTEM PERMEASE PROTEIN FECC-RELATED"/>
    <property type="match status" value="1"/>
</dbReference>
<evidence type="ECO:0000256" key="1">
    <source>
        <dbReference type="ARBA" id="ARBA00004651"/>
    </source>
</evidence>
<evidence type="ECO:0000256" key="7">
    <source>
        <dbReference type="ARBA" id="ARBA00023136"/>
    </source>
</evidence>
<dbReference type="GO" id="GO:0022857">
    <property type="term" value="F:transmembrane transporter activity"/>
    <property type="evidence" value="ECO:0007669"/>
    <property type="project" value="InterPro"/>
</dbReference>
<feature type="transmembrane region" description="Helical" evidence="8">
    <location>
        <begin position="146"/>
        <end position="165"/>
    </location>
</feature>
<keyword evidence="7 8" id="KW-0472">Membrane</keyword>
<protein>
    <submittedName>
        <fullName evidence="9">ABC transporter permease</fullName>
    </submittedName>
</protein>
<evidence type="ECO:0000313" key="9">
    <source>
        <dbReference type="EMBL" id="SUE15285.1"/>
    </source>
</evidence>
<feature type="transmembrane region" description="Helical" evidence="8">
    <location>
        <begin position="222"/>
        <end position="247"/>
    </location>
</feature>